<evidence type="ECO:0000313" key="11">
    <source>
        <dbReference type="EMBL" id="PWA32086.1"/>
    </source>
</evidence>
<feature type="domain" description="Ig-like" evidence="10">
    <location>
        <begin position="346"/>
        <end position="437"/>
    </location>
</feature>
<evidence type="ECO:0000256" key="2">
    <source>
        <dbReference type="ARBA" id="ARBA00022692"/>
    </source>
</evidence>
<dbReference type="PROSITE" id="PS50835">
    <property type="entry name" value="IG_LIKE"/>
    <property type="match status" value="5"/>
</dbReference>
<keyword evidence="8" id="KW-0393">Immunoglobulin domain</keyword>
<evidence type="ECO:0000256" key="4">
    <source>
        <dbReference type="ARBA" id="ARBA00022989"/>
    </source>
</evidence>
<comment type="subcellular location">
    <subcellularLocation>
        <location evidence="1">Membrane</location>
        <topology evidence="1">Single-pass membrane protein</topology>
    </subcellularLocation>
</comment>
<dbReference type="PANTHER" id="PTHR46841:SF4">
    <property type="entry name" value="SC:D189"/>
    <property type="match status" value="1"/>
</dbReference>
<dbReference type="GO" id="GO:0098632">
    <property type="term" value="F:cell-cell adhesion mediator activity"/>
    <property type="evidence" value="ECO:0007669"/>
    <property type="project" value="InterPro"/>
</dbReference>
<dbReference type="EMBL" id="NHOQ01000204">
    <property type="protein sequence ID" value="PWA32086.1"/>
    <property type="molecule type" value="Genomic_DNA"/>
</dbReference>
<feature type="domain" description="Ig-like" evidence="10">
    <location>
        <begin position="842"/>
        <end position="946"/>
    </location>
</feature>
<evidence type="ECO:0000256" key="5">
    <source>
        <dbReference type="ARBA" id="ARBA00023136"/>
    </source>
</evidence>
<dbReference type="SMART" id="SM00408">
    <property type="entry name" value="IGc2"/>
    <property type="match status" value="5"/>
</dbReference>
<dbReference type="GO" id="GO:0043025">
    <property type="term" value="C:neuronal cell body"/>
    <property type="evidence" value="ECO:0007669"/>
    <property type="project" value="TreeGrafter"/>
</dbReference>
<keyword evidence="6" id="KW-1015">Disulfide bond</keyword>
<evidence type="ECO:0000256" key="1">
    <source>
        <dbReference type="ARBA" id="ARBA00004167"/>
    </source>
</evidence>
<reference evidence="11 12" key="1">
    <citation type="journal article" date="2018" name="G3 (Bethesda)">
        <title>A High-Quality Reference Genome for the Invasive Mosquitofish Gambusia affinis Using a Chicago Library.</title>
        <authorList>
            <person name="Hoffberg S.L."/>
            <person name="Troendle N.J."/>
            <person name="Glenn T.C."/>
            <person name="Mahmud O."/>
            <person name="Louha S."/>
            <person name="Chalopin D."/>
            <person name="Bennetzen J.L."/>
            <person name="Mauricio R."/>
        </authorList>
    </citation>
    <scope>NUCLEOTIDE SEQUENCE [LARGE SCALE GENOMIC DNA]</scope>
    <source>
        <strain evidence="11">NE01/NJP1002.9</strain>
        <tissue evidence="11">Muscle</tissue>
    </source>
</reference>
<accession>A0A315W8I2</accession>
<evidence type="ECO:0000259" key="10">
    <source>
        <dbReference type="PROSITE" id="PS50835"/>
    </source>
</evidence>
<dbReference type="InterPro" id="IPR047164">
    <property type="entry name" value="OX2G-like"/>
</dbReference>
<dbReference type="GO" id="GO:0034113">
    <property type="term" value="P:heterotypic cell-cell adhesion"/>
    <property type="evidence" value="ECO:0007669"/>
    <property type="project" value="TreeGrafter"/>
</dbReference>
<evidence type="ECO:0000256" key="8">
    <source>
        <dbReference type="ARBA" id="ARBA00023319"/>
    </source>
</evidence>
<dbReference type="GO" id="GO:0016020">
    <property type="term" value="C:membrane"/>
    <property type="evidence" value="ECO:0007669"/>
    <property type="project" value="UniProtKB-SubCell"/>
</dbReference>
<dbReference type="GO" id="GO:0150079">
    <property type="term" value="P:negative regulation of neuroinflammatory response"/>
    <property type="evidence" value="ECO:0007669"/>
    <property type="project" value="TreeGrafter"/>
</dbReference>
<feature type="domain" description="Ig-like" evidence="10">
    <location>
        <begin position="731"/>
        <end position="836"/>
    </location>
</feature>
<keyword evidence="12" id="KW-1185">Reference proteome</keyword>
<evidence type="ECO:0000256" key="7">
    <source>
        <dbReference type="ARBA" id="ARBA00023180"/>
    </source>
</evidence>
<dbReference type="InterPro" id="IPR013106">
    <property type="entry name" value="Ig_V-set"/>
</dbReference>
<evidence type="ECO:0000256" key="3">
    <source>
        <dbReference type="ARBA" id="ARBA00022729"/>
    </source>
</evidence>
<dbReference type="Gene3D" id="2.60.40.10">
    <property type="entry name" value="Immunoglobulins"/>
    <property type="match status" value="6"/>
</dbReference>
<evidence type="ECO:0000313" key="12">
    <source>
        <dbReference type="Proteomes" id="UP000250572"/>
    </source>
</evidence>
<feature type="transmembrane region" description="Helical" evidence="9">
    <location>
        <begin position="694"/>
        <end position="713"/>
    </location>
</feature>
<dbReference type="SUPFAM" id="SSF48726">
    <property type="entry name" value="Immunoglobulin"/>
    <property type="match status" value="6"/>
</dbReference>
<evidence type="ECO:0000256" key="9">
    <source>
        <dbReference type="SAM" id="Phobius"/>
    </source>
</evidence>
<sequence>MFMVTSVLHTELHGPFIVVRRSKIPPGSLVACSATGQPAPTVTLSVEMVCLYSTSSKTNANGTITVTTTALLPAVSSTLVRCSVEVDFTDPRKCLITVPGVGPISVCKGVLHKLLLYVTKARYRWHDLLHAGLEAAIETQQIVLAAAGDQASLSCQLSKSKDVLQVTWQKVLPVGERNLATYTKKFGSRVSSDLEEKMDFQYESLQSCSMVIRKTTHQDEGCYRCLFNSYSEGALIGRTCLKLYEQEKQNSLSYDESQESKVFLCKSLTSISCVDPLNISLLFLQEILLILGVVAVIVLTCCGVALIALWRHKRVQNRDDENIKTPIRPEHADRELVLETFLSGQSAVIETKKTVWAAEGDQASLSCRLTEDKNVLQITWQKVLPGRERNLATYTKKFGSRVSSDLKEKMDFQYESLQSCSMVIRKTTHQDEGCYRCLFNTYPKGALIGWTCLKLCELHGPFINVSRSNSPPGSVVTCSATGRSVPMVTLTVLHQNLSFSQYNTSRETNTNGTVTFTTTALLSALNTTQVGCSVSVQTDALRELLVIVPGLKDSSDDEDFESDDKDVAAVVQTQQTVSAALGEDATLSCQLLETKVVSQVTWQKVLGNTNRNIGAYSEQFGSSVYREHKDKIQFTEIGLQKNSIVIRNVTEQDAGCYRCLFATFPDGELIGRTCLKVYGLSEYLALYDRGIGKFTVRFSIEFFCFCFVFLLNTHLLPTAWLSIAAAAMCEPVLPLCLLLWVLRATQAAEVTAPPRLDAVAGDPAHLRCNITTEADERVHQVRWHNPHSNMILAYLPTSPVRIVHQDANLKVTVARKDSSYITIKSVRPDDEGCFHCFFDVYPSGKQQGTTCITITGGRVRLEGNRTAVRGLPVTLSCSYTLAKRVAQTLWRKTTEQGDTTTVASYAKVGSYMGDQFKGRVSLSPTLGETRLTIEEVQTEDEACYTCEFHTYPDGTRKAVACLHVYVLPKPEVSHSTSPSGVTEANCTAQSRPPSTILWDISIGAVTLGPPVSSAYSQGDGTTIVTSTLRFLSALRTVKCVVQHQGLEKALTLDLKADDDKVLYPVEMSSLNIVLISVCVVATVFILGLCVFFCKRFVCI</sequence>
<feature type="transmembrane region" description="Helical" evidence="9">
    <location>
        <begin position="287"/>
        <end position="310"/>
    </location>
</feature>
<keyword evidence="4 9" id="KW-1133">Transmembrane helix</keyword>
<dbReference type="PANTHER" id="PTHR46841">
    <property type="entry name" value="OX-2 MEMBRANE GLYCOPROTEIN"/>
    <property type="match status" value="1"/>
</dbReference>
<keyword evidence="2 9" id="KW-0812">Transmembrane</keyword>
<dbReference type="InterPro" id="IPR007110">
    <property type="entry name" value="Ig-like_dom"/>
</dbReference>
<keyword evidence="3" id="KW-0732">Signal</keyword>
<gene>
    <name evidence="11" type="ORF">CCH79_00013457</name>
</gene>
<proteinExistence type="predicted"/>
<dbReference type="InterPro" id="IPR036179">
    <property type="entry name" value="Ig-like_dom_sf"/>
</dbReference>
<dbReference type="STRING" id="33528.ENSGAFP00000027834"/>
<dbReference type="SMART" id="SM00409">
    <property type="entry name" value="IG"/>
    <property type="match status" value="5"/>
</dbReference>
<feature type="domain" description="Ig-like" evidence="10">
    <location>
        <begin position="568"/>
        <end position="659"/>
    </location>
</feature>
<comment type="caution">
    <text evidence="11">The sequence shown here is derived from an EMBL/GenBank/DDBJ whole genome shotgun (WGS) entry which is preliminary data.</text>
</comment>
<protein>
    <recommendedName>
        <fullName evidence="10">Ig-like domain-containing protein</fullName>
    </recommendedName>
</protein>
<dbReference type="GO" id="GO:0009986">
    <property type="term" value="C:cell surface"/>
    <property type="evidence" value="ECO:0007669"/>
    <property type="project" value="TreeGrafter"/>
</dbReference>
<feature type="transmembrane region" description="Helical" evidence="9">
    <location>
        <begin position="719"/>
        <end position="742"/>
    </location>
</feature>
<dbReference type="InterPro" id="IPR003599">
    <property type="entry name" value="Ig_sub"/>
</dbReference>
<keyword evidence="7" id="KW-0325">Glycoprotein</keyword>
<organism evidence="11 12">
    <name type="scientific">Gambusia affinis</name>
    <name type="common">Western mosquitofish</name>
    <name type="synonym">Heterandria affinis</name>
    <dbReference type="NCBI Taxonomy" id="33528"/>
    <lineage>
        <taxon>Eukaryota</taxon>
        <taxon>Metazoa</taxon>
        <taxon>Chordata</taxon>
        <taxon>Craniata</taxon>
        <taxon>Vertebrata</taxon>
        <taxon>Euteleostomi</taxon>
        <taxon>Actinopterygii</taxon>
        <taxon>Neopterygii</taxon>
        <taxon>Teleostei</taxon>
        <taxon>Neoteleostei</taxon>
        <taxon>Acanthomorphata</taxon>
        <taxon>Ovalentaria</taxon>
        <taxon>Atherinomorphae</taxon>
        <taxon>Cyprinodontiformes</taxon>
        <taxon>Poeciliidae</taxon>
        <taxon>Poeciliinae</taxon>
        <taxon>Gambusia</taxon>
    </lineage>
</organism>
<evidence type="ECO:0000256" key="6">
    <source>
        <dbReference type="ARBA" id="ARBA00023157"/>
    </source>
</evidence>
<name>A0A315W8I2_GAMAF</name>
<dbReference type="SMART" id="SM00406">
    <property type="entry name" value="IGv"/>
    <property type="match status" value="5"/>
</dbReference>
<dbReference type="Pfam" id="PF07686">
    <property type="entry name" value="V-set"/>
    <property type="match status" value="4"/>
</dbReference>
<dbReference type="InterPro" id="IPR013783">
    <property type="entry name" value="Ig-like_fold"/>
</dbReference>
<feature type="transmembrane region" description="Helical" evidence="9">
    <location>
        <begin position="1072"/>
        <end position="1097"/>
    </location>
</feature>
<dbReference type="AlphaFoldDB" id="A0A315W8I2"/>
<dbReference type="GO" id="GO:0030424">
    <property type="term" value="C:axon"/>
    <property type="evidence" value="ECO:0007669"/>
    <property type="project" value="TreeGrafter"/>
</dbReference>
<feature type="domain" description="Ig-like" evidence="10">
    <location>
        <begin position="148"/>
        <end position="225"/>
    </location>
</feature>
<dbReference type="InterPro" id="IPR003598">
    <property type="entry name" value="Ig_sub2"/>
</dbReference>
<keyword evidence="5 9" id="KW-0472">Membrane</keyword>
<dbReference type="Proteomes" id="UP000250572">
    <property type="component" value="Unassembled WGS sequence"/>
</dbReference>